<gene>
    <name evidence="1" type="ORF">ERS007688_01519</name>
    <name evidence="3" type="ORF">ERS007720_03269</name>
    <name evidence="2" type="ORF">ERS007741_01419</name>
</gene>
<sequence>MTKRPLASAVTPAPTNAAAFGIARTTGVPAGSLDSKYAIVMPATTVTNTCSALSFSAAAVAFARSAITGSTSAGLTATTTNVAFSTASAADVTNTE</sequence>
<dbReference type="Proteomes" id="UP000044938">
    <property type="component" value="Unassembled WGS sequence"/>
</dbReference>
<proteinExistence type="predicted"/>
<reference evidence="4 5" key="1">
    <citation type="submission" date="2015-03" db="EMBL/GenBank/DDBJ databases">
        <authorList>
            <consortium name="Pathogen Informatics"/>
        </authorList>
    </citation>
    <scope>NUCLEOTIDE SEQUENCE [LARGE SCALE GENOMIC DNA]</scope>
    <source>
        <strain evidence="1 5">H09601792</strain>
        <strain evidence="3 4">M09401471</strain>
        <strain evidence="2 6">P00601463</strain>
    </source>
</reference>
<name>A0A655JE27_MYCTX</name>
<evidence type="ECO:0000313" key="6">
    <source>
        <dbReference type="Proteomes" id="UP000048600"/>
    </source>
</evidence>
<protein>
    <submittedName>
        <fullName evidence="3">Uncharacterized protein</fullName>
    </submittedName>
</protein>
<accession>A0A655JE27</accession>
<dbReference type="AlphaFoldDB" id="A0A655JE27"/>
<dbReference type="Proteomes" id="UP000046947">
    <property type="component" value="Unassembled WGS sequence"/>
</dbReference>
<evidence type="ECO:0000313" key="3">
    <source>
        <dbReference type="EMBL" id="COW78380.1"/>
    </source>
</evidence>
<evidence type="ECO:0000313" key="4">
    <source>
        <dbReference type="Proteomes" id="UP000044938"/>
    </source>
</evidence>
<dbReference type="EMBL" id="CFOH01000199">
    <property type="protein sequence ID" value="CFE49589.1"/>
    <property type="molecule type" value="Genomic_DNA"/>
</dbReference>
<dbReference type="Proteomes" id="UP000048600">
    <property type="component" value="Unassembled WGS sequence"/>
</dbReference>
<evidence type="ECO:0000313" key="1">
    <source>
        <dbReference type="EMBL" id="CFE49589.1"/>
    </source>
</evidence>
<organism evidence="3 4">
    <name type="scientific">Mycobacterium tuberculosis</name>
    <dbReference type="NCBI Taxonomy" id="1773"/>
    <lineage>
        <taxon>Bacteria</taxon>
        <taxon>Bacillati</taxon>
        <taxon>Actinomycetota</taxon>
        <taxon>Actinomycetes</taxon>
        <taxon>Mycobacteriales</taxon>
        <taxon>Mycobacteriaceae</taxon>
        <taxon>Mycobacterium</taxon>
        <taxon>Mycobacterium tuberculosis complex</taxon>
    </lineage>
</organism>
<evidence type="ECO:0000313" key="5">
    <source>
        <dbReference type="Proteomes" id="UP000046947"/>
    </source>
</evidence>
<dbReference type="EMBL" id="CSAJ01000507">
    <property type="protein sequence ID" value="COW78380.1"/>
    <property type="molecule type" value="Genomic_DNA"/>
</dbReference>
<dbReference type="EMBL" id="CHKL01000122">
    <property type="protein sequence ID" value="COW08103.1"/>
    <property type="molecule type" value="Genomic_DNA"/>
</dbReference>
<evidence type="ECO:0000313" key="2">
    <source>
        <dbReference type="EMBL" id="COW08103.1"/>
    </source>
</evidence>